<keyword evidence="1" id="KW-0732">Signal</keyword>
<accession>A0A520KQB6</accession>
<protein>
    <submittedName>
        <fullName evidence="4">Amino acid ABC transporter substrate-binding protein</fullName>
    </submittedName>
</protein>
<dbReference type="InterPro" id="IPR028082">
    <property type="entry name" value="Peripla_BP_I"/>
</dbReference>
<keyword evidence="2" id="KW-0812">Transmembrane</keyword>
<evidence type="ECO:0000313" key="4">
    <source>
        <dbReference type="EMBL" id="RZN63152.1"/>
    </source>
</evidence>
<organism evidence="4 5">
    <name type="scientific">Candidatus Methanodesulfokora washburnensis</name>
    <dbReference type="NCBI Taxonomy" id="2478471"/>
    <lineage>
        <taxon>Archaea</taxon>
        <taxon>Thermoproteota</taxon>
        <taxon>Candidatus Korarchaeia</taxon>
        <taxon>Candidatus Korarchaeia incertae sedis</taxon>
        <taxon>Candidatus Methanodesulfokora</taxon>
    </lineage>
</organism>
<feature type="domain" description="Leucine-binding protein" evidence="3">
    <location>
        <begin position="74"/>
        <end position="392"/>
    </location>
</feature>
<evidence type="ECO:0000256" key="2">
    <source>
        <dbReference type="SAM" id="Phobius"/>
    </source>
</evidence>
<dbReference type="PANTHER" id="PTHR30483">
    <property type="entry name" value="LEUCINE-SPECIFIC-BINDING PROTEIN"/>
    <property type="match status" value="1"/>
</dbReference>
<dbReference type="SUPFAM" id="SSF53822">
    <property type="entry name" value="Periplasmic binding protein-like I"/>
    <property type="match status" value="1"/>
</dbReference>
<dbReference type="InterPro" id="IPR028081">
    <property type="entry name" value="Leu-bd"/>
</dbReference>
<dbReference type="EMBL" id="RXII01000022">
    <property type="protein sequence ID" value="RZN63152.1"/>
    <property type="molecule type" value="Genomic_DNA"/>
</dbReference>
<reference evidence="4 5" key="1">
    <citation type="journal article" date="2019" name="Nat. Microbiol.">
        <title>Wide diversity of methane and short-chain alkane metabolisms in uncultured archaea.</title>
        <authorList>
            <person name="Borrel G."/>
            <person name="Adam P.S."/>
            <person name="McKay L.J."/>
            <person name="Chen L.X."/>
            <person name="Sierra-Garcia I.N."/>
            <person name="Sieber C.M."/>
            <person name="Letourneur Q."/>
            <person name="Ghozlane A."/>
            <person name="Andersen G.L."/>
            <person name="Li W.J."/>
            <person name="Hallam S.J."/>
            <person name="Muyzer G."/>
            <person name="de Oliveira V.M."/>
            <person name="Inskeep W.P."/>
            <person name="Banfield J.F."/>
            <person name="Gribaldo S."/>
        </authorList>
    </citation>
    <scope>NUCLEOTIDE SEQUENCE [LARGE SCALE GENOMIC DNA]</scope>
    <source>
        <strain evidence="4">NM4</strain>
    </source>
</reference>
<sequence>MFSQKFLNETLLIEGSNMNRRGITTPVLAVLLIVVLLVGIGIGYAIPKPAPAAPTPTPTPTPTPAPTVGLPSEILIGSPLGLSGSFASFGARQKAAIEMAQEEINAFLSKAGIPVKFTFLFEDTEQKPDVSLAKVQSLAAKGVKVFVGFSSSSEIRGPSAYIDSNKLIAISGSSTAPRSTIGKRFDEGSYIFRVLPTCEYEGRALAKAFIDMGFKKAAIITTKDAYSLAIESSFIENFQKLGGEVVAKVSYEYGIKTYAAEMSVLEDALTKYSNKEAALLANMWEDVALFLQEAQARNSPLLNYVWFGTDCFAQSTTIINEAGNIAAKVKLISVLFEAPHTQVYYNFVEKFKNRTGQMPDIYAMAQYDAAWIAALSILTAGSLDTSKIREVIPIVCSHYYGVIGNPALLPSGDAAIMDVGYYDVKIVNGKPTWVSVGTFNSALDTLSWTTTP</sequence>
<evidence type="ECO:0000313" key="5">
    <source>
        <dbReference type="Proteomes" id="UP000316217"/>
    </source>
</evidence>
<dbReference type="Proteomes" id="UP000316217">
    <property type="component" value="Unassembled WGS sequence"/>
</dbReference>
<dbReference type="InterPro" id="IPR051010">
    <property type="entry name" value="BCAA_transport"/>
</dbReference>
<evidence type="ECO:0000256" key="1">
    <source>
        <dbReference type="ARBA" id="ARBA00022729"/>
    </source>
</evidence>
<keyword evidence="2" id="KW-0472">Membrane</keyword>
<dbReference type="PANTHER" id="PTHR30483:SF40">
    <property type="entry name" value="HISTIDINE KINASE"/>
    <property type="match status" value="1"/>
</dbReference>
<name>A0A520KQB6_9CREN</name>
<feature type="transmembrane region" description="Helical" evidence="2">
    <location>
        <begin position="27"/>
        <end position="46"/>
    </location>
</feature>
<dbReference type="Pfam" id="PF13458">
    <property type="entry name" value="Peripla_BP_6"/>
    <property type="match status" value="1"/>
</dbReference>
<dbReference type="Gene3D" id="3.40.50.2300">
    <property type="match status" value="2"/>
</dbReference>
<dbReference type="AlphaFoldDB" id="A0A520KQB6"/>
<evidence type="ECO:0000259" key="3">
    <source>
        <dbReference type="Pfam" id="PF13458"/>
    </source>
</evidence>
<comment type="caution">
    <text evidence="4">The sequence shown here is derived from an EMBL/GenBank/DDBJ whole genome shotgun (WGS) entry which is preliminary data.</text>
</comment>
<proteinExistence type="predicted"/>
<keyword evidence="2" id="KW-1133">Transmembrane helix</keyword>
<gene>
    <name evidence="4" type="ORF">EF810_01290</name>
</gene>